<reference evidence="1 2" key="1">
    <citation type="journal article" date="2019" name="Nat. Ecol. Evol.">
        <title>Megaphylogeny resolves global patterns of mushroom evolution.</title>
        <authorList>
            <person name="Varga T."/>
            <person name="Krizsan K."/>
            <person name="Foldi C."/>
            <person name="Dima B."/>
            <person name="Sanchez-Garcia M."/>
            <person name="Sanchez-Ramirez S."/>
            <person name="Szollosi G.J."/>
            <person name="Szarkandi J.G."/>
            <person name="Papp V."/>
            <person name="Albert L."/>
            <person name="Andreopoulos W."/>
            <person name="Angelini C."/>
            <person name="Antonin V."/>
            <person name="Barry K.W."/>
            <person name="Bougher N.L."/>
            <person name="Buchanan P."/>
            <person name="Buyck B."/>
            <person name="Bense V."/>
            <person name="Catcheside P."/>
            <person name="Chovatia M."/>
            <person name="Cooper J."/>
            <person name="Damon W."/>
            <person name="Desjardin D."/>
            <person name="Finy P."/>
            <person name="Geml J."/>
            <person name="Haridas S."/>
            <person name="Hughes K."/>
            <person name="Justo A."/>
            <person name="Karasinski D."/>
            <person name="Kautmanova I."/>
            <person name="Kiss B."/>
            <person name="Kocsube S."/>
            <person name="Kotiranta H."/>
            <person name="LaButti K.M."/>
            <person name="Lechner B.E."/>
            <person name="Liimatainen K."/>
            <person name="Lipzen A."/>
            <person name="Lukacs Z."/>
            <person name="Mihaltcheva S."/>
            <person name="Morgado L.N."/>
            <person name="Niskanen T."/>
            <person name="Noordeloos M.E."/>
            <person name="Ohm R.A."/>
            <person name="Ortiz-Santana B."/>
            <person name="Ovrebo C."/>
            <person name="Racz N."/>
            <person name="Riley R."/>
            <person name="Savchenko A."/>
            <person name="Shiryaev A."/>
            <person name="Soop K."/>
            <person name="Spirin V."/>
            <person name="Szebenyi C."/>
            <person name="Tomsovsky M."/>
            <person name="Tulloss R.E."/>
            <person name="Uehling J."/>
            <person name="Grigoriev I.V."/>
            <person name="Vagvolgyi C."/>
            <person name="Papp T."/>
            <person name="Martin F.M."/>
            <person name="Miettinen O."/>
            <person name="Hibbett D.S."/>
            <person name="Nagy L.G."/>
        </authorList>
    </citation>
    <scope>NUCLEOTIDE SEQUENCE [LARGE SCALE GENOMIC DNA]</scope>
    <source>
        <strain evidence="1 2">CBS 166.37</strain>
    </source>
</reference>
<sequence length="53" mass="6155">MSHSTCVLCLFLSSVFTCYILRFFLFMLSRCTTHFSRYTTGKRSVFIASNSSR</sequence>
<accession>A0A5C3M8X1</accession>
<evidence type="ECO:0000313" key="2">
    <source>
        <dbReference type="Proteomes" id="UP000308652"/>
    </source>
</evidence>
<name>A0A5C3M8X1_9AGAR</name>
<dbReference type="EMBL" id="ML213597">
    <property type="protein sequence ID" value="TFK40288.1"/>
    <property type="molecule type" value="Genomic_DNA"/>
</dbReference>
<evidence type="ECO:0000313" key="1">
    <source>
        <dbReference type="EMBL" id="TFK40288.1"/>
    </source>
</evidence>
<protein>
    <submittedName>
        <fullName evidence="1">Uncharacterized protein</fullName>
    </submittedName>
</protein>
<dbReference type="Proteomes" id="UP000308652">
    <property type="component" value="Unassembled WGS sequence"/>
</dbReference>
<proteinExistence type="predicted"/>
<gene>
    <name evidence="1" type="ORF">BDQ12DRAFT_680663</name>
</gene>
<dbReference type="AlphaFoldDB" id="A0A5C3M8X1"/>
<keyword evidence="2" id="KW-1185">Reference proteome</keyword>
<organism evidence="1 2">
    <name type="scientific">Crucibulum laeve</name>
    <dbReference type="NCBI Taxonomy" id="68775"/>
    <lineage>
        <taxon>Eukaryota</taxon>
        <taxon>Fungi</taxon>
        <taxon>Dikarya</taxon>
        <taxon>Basidiomycota</taxon>
        <taxon>Agaricomycotina</taxon>
        <taxon>Agaricomycetes</taxon>
        <taxon>Agaricomycetidae</taxon>
        <taxon>Agaricales</taxon>
        <taxon>Agaricineae</taxon>
        <taxon>Nidulariaceae</taxon>
        <taxon>Crucibulum</taxon>
    </lineage>
</organism>